<proteinExistence type="predicted"/>
<evidence type="ECO:0000313" key="4">
    <source>
        <dbReference type="Proteomes" id="UP000009352"/>
    </source>
</evidence>
<evidence type="ECO:0000313" key="3">
    <source>
        <dbReference type="EMBL" id="EKS51559.1"/>
    </source>
</evidence>
<evidence type="ECO:0000256" key="1">
    <source>
        <dbReference type="SAM" id="Phobius"/>
    </source>
</evidence>
<dbReference type="AlphaFoldDB" id="A0AB33XW26"/>
<comment type="caution">
    <text evidence="3">The sequence shown here is derived from an EMBL/GenBank/DDBJ whole genome shotgun (WGS) entry which is preliminary data.</text>
</comment>
<organism evidence="3 4">
    <name type="scientific">Lacticaseibacillus rhamnosus LRHMDP3</name>
    <dbReference type="NCBI Taxonomy" id="1203259"/>
    <lineage>
        <taxon>Bacteria</taxon>
        <taxon>Bacillati</taxon>
        <taxon>Bacillota</taxon>
        <taxon>Bacilli</taxon>
        <taxon>Lactobacillales</taxon>
        <taxon>Lactobacillaceae</taxon>
        <taxon>Lacticaseibacillus</taxon>
    </lineage>
</organism>
<accession>A0AB33XW26</accession>
<keyword evidence="1" id="KW-0472">Membrane</keyword>
<keyword evidence="2" id="KW-0732">Signal</keyword>
<feature type="signal peptide" evidence="2">
    <location>
        <begin position="1"/>
        <end position="32"/>
    </location>
</feature>
<feature type="chain" id="PRO_5044232796" evidence="2">
    <location>
        <begin position="33"/>
        <end position="81"/>
    </location>
</feature>
<keyword evidence="1" id="KW-0812">Transmembrane</keyword>
<keyword evidence="1" id="KW-1133">Transmembrane helix</keyword>
<feature type="transmembrane region" description="Helical" evidence="1">
    <location>
        <begin position="49"/>
        <end position="70"/>
    </location>
</feature>
<dbReference type="EMBL" id="AMQX01000005">
    <property type="protein sequence ID" value="EKS51559.1"/>
    <property type="molecule type" value="Genomic_DNA"/>
</dbReference>
<protein>
    <submittedName>
        <fullName evidence="3">Uncharacterized protein</fullName>
    </submittedName>
</protein>
<evidence type="ECO:0000256" key="2">
    <source>
        <dbReference type="SAM" id="SignalP"/>
    </source>
</evidence>
<reference evidence="3 4" key="1">
    <citation type="journal article" date="2013" name="Genome Announc.">
        <title>Draft Genome Sequence of Staphylococcus simulans UMC-CNS-990, Isolated from a Case of Chronic Bovine Mastitis.</title>
        <authorList>
            <person name="Calcutt M.J."/>
            <person name="Foecking M.F."/>
            <person name="Hsieh H.Y."/>
            <person name="Perry J."/>
            <person name="Stewart G.C."/>
            <person name="Middleton J.R."/>
        </authorList>
    </citation>
    <scope>NUCLEOTIDE SEQUENCE [LARGE SCALE GENOMIC DNA]</scope>
    <source>
        <strain evidence="3 4">LRHMDP3</strain>
    </source>
</reference>
<gene>
    <name evidence="3" type="ORF">LRHMDP3_1284</name>
</gene>
<name>A0AB33XW26_LACRH</name>
<sequence length="81" mass="8911">MLKAVFKFKVIPKCICYLVNLKAVAAPLPATAAGDSMTVVVIHSWLAEVITIAAVTVTAVAIIAVAKYVYKRIRQRLKRKR</sequence>
<dbReference type="Proteomes" id="UP000009352">
    <property type="component" value="Unassembled WGS sequence"/>
</dbReference>